<accession>A0A0V0HAM1</accession>
<organism evidence="2">
    <name type="scientific">Solanum chacoense</name>
    <name type="common">Chaco potato</name>
    <dbReference type="NCBI Taxonomy" id="4108"/>
    <lineage>
        <taxon>Eukaryota</taxon>
        <taxon>Viridiplantae</taxon>
        <taxon>Streptophyta</taxon>
        <taxon>Embryophyta</taxon>
        <taxon>Tracheophyta</taxon>
        <taxon>Spermatophyta</taxon>
        <taxon>Magnoliopsida</taxon>
        <taxon>eudicotyledons</taxon>
        <taxon>Gunneridae</taxon>
        <taxon>Pentapetalae</taxon>
        <taxon>asterids</taxon>
        <taxon>lamiids</taxon>
        <taxon>Solanales</taxon>
        <taxon>Solanaceae</taxon>
        <taxon>Solanoideae</taxon>
        <taxon>Solaneae</taxon>
        <taxon>Solanum</taxon>
    </lineage>
</organism>
<evidence type="ECO:0000313" key="2">
    <source>
        <dbReference type="EMBL" id="JAP17490.1"/>
    </source>
</evidence>
<proteinExistence type="predicted"/>
<keyword evidence="1" id="KW-1133">Transmembrane helix</keyword>
<protein>
    <submittedName>
        <fullName evidence="2">Putative ovule protein</fullName>
    </submittedName>
</protein>
<keyword evidence="1" id="KW-0472">Membrane</keyword>
<name>A0A0V0HAM1_SOLCH</name>
<sequence>MWVWIFNRFCQIFCYLLAFLYMICLDLLASQAFIGCPLFKRSLFYWLSFIESSLFYWLSFI</sequence>
<dbReference type="AlphaFoldDB" id="A0A0V0HAM1"/>
<reference evidence="2" key="1">
    <citation type="submission" date="2015-12" db="EMBL/GenBank/DDBJ databases">
        <title>Gene expression during late stages of embryo sac development: a critical building block for successful pollen-pistil interactions.</title>
        <authorList>
            <person name="Liu Y."/>
            <person name="Joly V."/>
            <person name="Sabar M."/>
            <person name="Matton D.P."/>
        </authorList>
    </citation>
    <scope>NUCLEOTIDE SEQUENCE</scope>
</reference>
<keyword evidence="1" id="KW-0812">Transmembrane</keyword>
<evidence type="ECO:0000256" key="1">
    <source>
        <dbReference type="SAM" id="Phobius"/>
    </source>
</evidence>
<dbReference type="EMBL" id="GEDG01022458">
    <property type="protein sequence ID" value="JAP17490.1"/>
    <property type="molecule type" value="Transcribed_RNA"/>
</dbReference>
<feature type="transmembrane region" description="Helical" evidence="1">
    <location>
        <begin position="12"/>
        <end position="31"/>
    </location>
</feature>